<accession>A0A1W1UL59</accession>
<evidence type="ECO:0000313" key="2">
    <source>
        <dbReference type="Proteomes" id="UP000192582"/>
    </source>
</evidence>
<keyword evidence="2" id="KW-1185">Reference proteome</keyword>
<protein>
    <submittedName>
        <fullName evidence="1">Uncharacterized protein</fullName>
    </submittedName>
</protein>
<gene>
    <name evidence="1" type="ORF">SAMN00790413_04747</name>
</gene>
<dbReference type="RefSeq" id="WP_170928463.1">
    <property type="nucleotide sequence ID" value="NZ_FWWU01000005.1"/>
</dbReference>
<sequence length="55" mass="5861">MSHFDLHTLDVRTQNVNTSGPVAPDSTPAISIIASTIEAASVVYSIITGTSKRCW</sequence>
<evidence type="ECO:0000313" key="1">
    <source>
        <dbReference type="EMBL" id="SMB81858.1"/>
    </source>
</evidence>
<dbReference type="AlphaFoldDB" id="A0A1W1UL59"/>
<organism evidence="1 2">
    <name type="scientific">Deinococcus hopiensis KR-140</name>
    <dbReference type="NCBI Taxonomy" id="695939"/>
    <lineage>
        <taxon>Bacteria</taxon>
        <taxon>Thermotogati</taxon>
        <taxon>Deinococcota</taxon>
        <taxon>Deinococci</taxon>
        <taxon>Deinococcales</taxon>
        <taxon>Deinococcaceae</taxon>
        <taxon>Deinococcus</taxon>
    </lineage>
</organism>
<reference evidence="1 2" key="1">
    <citation type="submission" date="2017-04" db="EMBL/GenBank/DDBJ databases">
        <authorList>
            <person name="Afonso C.L."/>
            <person name="Miller P.J."/>
            <person name="Scott M.A."/>
            <person name="Spackman E."/>
            <person name="Goraichik I."/>
            <person name="Dimitrov K.M."/>
            <person name="Suarez D.L."/>
            <person name="Swayne D.E."/>
        </authorList>
    </citation>
    <scope>NUCLEOTIDE SEQUENCE [LARGE SCALE GENOMIC DNA]</scope>
    <source>
        <strain evidence="1 2">KR-140</strain>
    </source>
</reference>
<dbReference type="Proteomes" id="UP000192582">
    <property type="component" value="Unassembled WGS sequence"/>
</dbReference>
<proteinExistence type="predicted"/>
<name>A0A1W1UL59_9DEIO</name>
<dbReference type="STRING" id="695939.SAMN00790413_04747"/>
<dbReference type="EMBL" id="FWWU01000005">
    <property type="protein sequence ID" value="SMB81858.1"/>
    <property type="molecule type" value="Genomic_DNA"/>
</dbReference>